<dbReference type="OrthoDB" id="5381276at2"/>
<dbReference type="SUPFAM" id="SSF49785">
    <property type="entry name" value="Galactose-binding domain-like"/>
    <property type="match status" value="1"/>
</dbReference>
<dbReference type="Gene3D" id="3.20.20.80">
    <property type="entry name" value="Glycosidases"/>
    <property type="match status" value="1"/>
</dbReference>
<comment type="similarity">
    <text evidence="1">Belongs to the glycosyl hydrolase 66 family.</text>
</comment>
<dbReference type="Gene3D" id="2.60.40.1180">
    <property type="entry name" value="Golgi alpha-mannosidase II"/>
    <property type="match status" value="1"/>
</dbReference>
<dbReference type="InterPro" id="IPR017853">
    <property type="entry name" value="GH"/>
</dbReference>
<keyword evidence="2 3" id="KW-0732">Signal</keyword>
<proteinExistence type="inferred from homology"/>
<dbReference type="InterPro" id="IPR036116">
    <property type="entry name" value="FN3_sf"/>
</dbReference>
<dbReference type="SUPFAM" id="SSF49265">
    <property type="entry name" value="Fibronectin type III"/>
    <property type="match status" value="1"/>
</dbReference>
<name>A0A4R5K6D0_9MICC</name>
<dbReference type="GO" id="GO:0030246">
    <property type="term" value="F:carbohydrate binding"/>
    <property type="evidence" value="ECO:0007669"/>
    <property type="project" value="InterPro"/>
</dbReference>
<gene>
    <name evidence="5" type="ORF">E1809_22860</name>
</gene>
<dbReference type="InterPro" id="IPR025092">
    <property type="entry name" value="Glyco_hydro_66"/>
</dbReference>
<protein>
    <submittedName>
        <fullName evidence="5">Carbohydrate-binding protein</fullName>
    </submittedName>
</protein>
<keyword evidence="6" id="KW-1185">Reference proteome</keyword>
<sequence length="756" mass="82434">MESLQPGMPFSRRTLLGGLAATAAASAASQLLAAAPNAHAAGGGPALLDVYTDKARYSPGETVQLTVELANPTTVPVTARLTVAAEKLGTPLKSAAPSQSVRMEAGQSQTATVQWQPPADDYQGYRVSVRLDAGGQTQTRSTAVDVSSDWAKFPRYGYVSVYTEGLDAQAVLAQLNRYHLNGLQFYDWQWKQHMPCPPTQIWNDLANRPVSGASVKSLIDAAHSRGMKAMFYDLAYGAFSNYDTDGSGVQTGWGIFHSPTTATKDTQVGFPLPSTWSTDRLYLFDPGNKDWQDHIFAQCSKVMDTFGFDGWHIDTIGNQGIVYDSQGNRVRIPNEYRGFLAGEKQAVGGRSLINPVGGYGLDQICDTGVDFIYNEVWESDGITTYRDLARQGDRVRANTTKALVMPAYMNKAYSNSTPTGTTRYFNEPSVLLTEATILAAGASHLAMGDGDSMLSHEYFPNKNLQLTDSLRAKLREYYDFQVAYQNLLRDGSHRAGNSAEVWGLNTSTTGSAGTVWLQAMSTGAATALHLINLLDNPSDHWRDDNADYPEPAERTDFTVKLYIADSTPNDVKVRFASPDRNSGAVEELKAKRARDSRGTFLTFTVPSLKYWDVIWLDTAAAALPVKAFDAFARNRVSENSFNAQMNIEPTSDAGGGLDGCAVNDGNYWAFTPMDFGPGAHSVDLRFATATQGGTVEFRIDHHDGPLIGQMAVGHTGGWQNWMTLTTPVQVSGQHALYIIFRGDVEGIGNVTWIQFH</sequence>
<organism evidence="5 6">
    <name type="scientific">Arthrobacter terricola</name>
    <dbReference type="NCBI Taxonomy" id="2547396"/>
    <lineage>
        <taxon>Bacteria</taxon>
        <taxon>Bacillati</taxon>
        <taxon>Actinomycetota</taxon>
        <taxon>Actinomycetes</taxon>
        <taxon>Micrococcales</taxon>
        <taxon>Micrococcaceae</taxon>
        <taxon>Arthrobacter</taxon>
    </lineage>
</organism>
<feature type="chain" id="PRO_5020182489" evidence="3">
    <location>
        <begin position="41"/>
        <end position="756"/>
    </location>
</feature>
<dbReference type="Gene3D" id="2.60.120.260">
    <property type="entry name" value="Galactose-binding domain-like"/>
    <property type="match status" value="1"/>
</dbReference>
<dbReference type="InterPro" id="IPR006584">
    <property type="entry name" value="Cellulose-bd_IV"/>
</dbReference>
<comment type="caution">
    <text evidence="5">The sequence shown here is derived from an EMBL/GenBank/DDBJ whole genome shotgun (WGS) entry which is preliminary data.</text>
</comment>
<dbReference type="SUPFAM" id="SSF51445">
    <property type="entry name" value="(Trans)glycosidases"/>
    <property type="match status" value="1"/>
</dbReference>
<dbReference type="PROSITE" id="PS51318">
    <property type="entry name" value="TAT"/>
    <property type="match status" value="1"/>
</dbReference>
<dbReference type="CDD" id="cd14745">
    <property type="entry name" value="GH66"/>
    <property type="match status" value="1"/>
</dbReference>
<dbReference type="InterPro" id="IPR006311">
    <property type="entry name" value="TAT_signal"/>
</dbReference>
<feature type="domain" description="CBM6" evidence="4">
    <location>
        <begin position="632"/>
        <end position="756"/>
    </location>
</feature>
<evidence type="ECO:0000256" key="3">
    <source>
        <dbReference type="SAM" id="SignalP"/>
    </source>
</evidence>
<dbReference type="CDD" id="cd04084">
    <property type="entry name" value="CBM6_xylanase-like"/>
    <property type="match status" value="1"/>
</dbReference>
<feature type="signal peptide" evidence="3">
    <location>
        <begin position="1"/>
        <end position="40"/>
    </location>
</feature>
<dbReference type="RefSeq" id="WP_133206551.1">
    <property type="nucleotide sequence ID" value="NZ_SMRU01000039.1"/>
</dbReference>
<dbReference type="EMBL" id="SMRU01000039">
    <property type="protein sequence ID" value="TDF89451.1"/>
    <property type="molecule type" value="Genomic_DNA"/>
</dbReference>
<evidence type="ECO:0000259" key="4">
    <source>
        <dbReference type="PROSITE" id="PS51175"/>
    </source>
</evidence>
<reference evidence="5 6" key="1">
    <citation type="submission" date="2019-03" db="EMBL/GenBank/DDBJ databases">
        <title>Whole genome sequence of Arthrobacter sp JH1-1.</title>
        <authorList>
            <person name="Trinh H.N."/>
        </authorList>
    </citation>
    <scope>NUCLEOTIDE SEQUENCE [LARGE SCALE GENOMIC DNA]</scope>
    <source>
        <strain evidence="5 6">JH1-1</strain>
    </source>
</reference>
<dbReference type="AlphaFoldDB" id="A0A4R5K6D0"/>
<dbReference type="GO" id="GO:0005975">
    <property type="term" value="P:carbohydrate metabolic process"/>
    <property type="evidence" value="ECO:0007669"/>
    <property type="project" value="UniProtKB-ARBA"/>
</dbReference>
<dbReference type="InterPro" id="IPR013783">
    <property type="entry name" value="Ig-like_fold"/>
</dbReference>
<dbReference type="InterPro" id="IPR005084">
    <property type="entry name" value="CBM6"/>
</dbReference>
<accession>A0A4R5K6D0</accession>
<dbReference type="InterPro" id="IPR008979">
    <property type="entry name" value="Galactose-bd-like_sf"/>
</dbReference>
<dbReference type="Pfam" id="PF03422">
    <property type="entry name" value="CBM_6"/>
    <property type="match status" value="1"/>
</dbReference>
<dbReference type="SMART" id="SM00606">
    <property type="entry name" value="CBD_IV"/>
    <property type="match status" value="1"/>
</dbReference>
<dbReference type="Proteomes" id="UP000295511">
    <property type="component" value="Unassembled WGS sequence"/>
</dbReference>
<evidence type="ECO:0000256" key="1">
    <source>
        <dbReference type="ARBA" id="ARBA00010837"/>
    </source>
</evidence>
<dbReference type="InterPro" id="IPR013780">
    <property type="entry name" value="Glyco_hydro_b"/>
</dbReference>
<evidence type="ECO:0000256" key="2">
    <source>
        <dbReference type="ARBA" id="ARBA00022729"/>
    </source>
</evidence>
<dbReference type="PROSITE" id="PS51175">
    <property type="entry name" value="CBM6"/>
    <property type="match status" value="1"/>
</dbReference>
<evidence type="ECO:0000313" key="6">
    <source>
        <dbReference type="Proteomes" id="UP000295511"/>
    </source>
</evidence>
<evidence type="ECO:0000313" key="5">
    <source>
        <dbReference type="EMBL" id="TDF89451.1"/>
    </source>
</evidence>
<dbReference type="Pfam" id="PF13199">
    <property type="entry name" value="Glyco_hydro_66"/>
    <property type="match status" value="1"/>
</dbReference>
<dbReference type="Gene3D" id="2.60.40.10">
    <property type="entry name" value="Immunoglobulins"/>
    <property type="match status" value="1"/>
</dbReference>